<dbReference type="PROSITE" id="PS50929">
    <property type="entry name" value="ABC_TM1F"/>
    <property type="match status" value="2"/>
</dbReference>
<feature type="transmembrane region" description="Helical" evidence="11">
    <location>
        <begin position="7"/>
        <end position="26"/>
    </location>
</feature>
<dbReference type="Pfam" id="PF00664">
    <property type="entry name" value="ABC_membrane"/>
    <property type="match status" value="2"/>
</dbReference>
<feature type="domain" description="ABC transmembrane type-1" evidence="13">
    <location>
        <begin position="72"/>
        <end position="328"/>
    </location>
</feature>
<evidence type="ECO:0000256" key="11">
    <source>
        <dbReference type="SAM" id="Phobius"/>
    </source>
</evidence>
<dbReference type="FunFam" id="3.40.50.300:FF:000973">
    <property type="entry name" value="Multidrug resistance-associated protein 4"/>
    <property type="match status" value="1"/>
</dbReference>
<dbReference type="InterPro" id="IPR027417">
    <property type="entry name" value="P-loop_NTPase"/>
</dbReference>
<keyword evidence="4 11" id="KW-0812">Transmembrane</keyword>
<dbReference type="SUPFAM" id="SSF52540">
    <property type="entry name" value="P-loop containing nucleoside triphosphate hydrolases"/>
    <property type="match status" value="2"/>
</dbReference>
<comment type="caution">
    <text evidence="14">The sequence shown here is derived from an EMBL/GenBank/DDBJ whole genome shotgun (WGS) entry which is preliminary data.</text>
</comment>
<feature type="transmembrane region" description="Helical" evidence="11">
    <location>
        <begin position="274"/>
        <end position="294"/>
    </location>
</feature>
<feature type="transmembrane region" description="Helical" evidence="11">
    <location>
        <begin position="806"/>
        <end position="827"/>
    </location>
</feature>
<comment type="similarity">
    <text evidence="2">Belongs to the ABC transporter superfamily. ABCC family. Conjugate transporter (TC 3.A.1.208) subfamily.</text>
</comment>
<proteinExistence type="inferred from homology"/>
<feature type="transmembrane region" description="Helical" evidence="11">
    <location>
        <begin position="701"/>
        <end position="728"/>
    </location>
</feature>
<dbReference type="Pfam" id="PF00005">
    <property type="entry name" value="ABC_tran"/>
    <property type="match status" value="2"/>
</dbReference>
<dbReference type="Gene3D" id="3.40.50.300">
    <property type="entry name" value="P-loop containing nucleotide triphosphate hydrolases"/>
    <property type="match status" value="2"/>
</dbReference>
<keyword evidence="15" id="KW-1185">Reference proteome</keyword>
<organism evidence="14 15">
    <name type="scientific">Blomia tropicalis</name>
    <name type="common">Mite</name>
    <dbReference type="NCBI Taxonomy" id="40697"/>
    <lineage>
        <taxon>Eukaryota</taxon>
        <taxon>Metazoa</taxon>
        <taxon>Ecdysozoa</taxon>
        <taxon>Arthropoda</taxon>
        <taxon>Chelicerata</taxon>
        <taxon>Arachnida</taxon>
        <taxon>Acari</taxon>
        <taxon>Acariformes</taxon>
        <taxon>Sarcoptiformes</taxon>
        <taxon>Astigmata</taxon>
        <taxon>Glycyphagoidea</taxon>
        <taxon>Echimyopodidae</taxon>
        <taxon>Blomia</taxon>
    </lineage>
</organism>
<gene>
    <name evidence="14" type="ORF">RDWZM_003522</name>
</gene>
<evidence type="ECO:0000259" key="13">
    <source>
        <dbReference type="PROSITE" id="PS50929"/>
    </source>
</evidence>
<evidence type="ECO:0000256" key="7">
    <source>
        <dbReference type="ARBA" id="ARBA00022840"/>
    </source>
</evidence>
<feature type="domain" description="ABC transporter" evidence="12">
    <location>
        <begin position="1046"/>
        <end position="1289"/>
    </location>
</feature>
<dbReference type="GO" id="GO:0016887">
    <property type="term" value="F:ATP hydrolysis activity"/>
    <property type="evidence" value="ECO:0007669"/>
    <property type="project" value="InterPro"/>
</dbReference>
<dbReference type="InterPro" id="IPR017871">
    <property type="entry name" value="ABC_transporter-like_CS"/>
</dbReference>
<accession>A0A9Q0MFY9</accession>
<evidence type="ECO:0000313" key="15">
    <source>
        <dbReference type="Proteomes" id="UP001142055"/>
    </source>
</evidence>
<feature type="transmembrane region" description="Helical" evidence="11">
    <location>
        <begin position="161"/>
        <end position="182"/>
    </location>
</feature>
<evidence type="ECO:0000256" key="9">
    <source>
        <dbReference type="ARBA" id="ARBA00023136"/>
    </source>
</evidence>
<feature type="compositionally biased region" description="Low complexity" evidence="10">
    <location>
        <begin position="596"/>
        <end position="609"/>
    </location>
</feature>
<keyword evidence="3" id="KW-0813">Transport</keyword>
<evidence type="ECO:0000259" key="12">
    <source>
        <dbReference type="PROSITE" id="PS50893"/>
    </source>
</evidence>
<feature type="transmembrane region" description="Helical" evidence="11">
    <location>
        <begin position="856"/>
        <end position="883"/>
    </location>
</feature>
<dbReference type="SUPFAM" id="SSF90123">
    <property type="entry name" value="ABC transporter transmembrane region"/>
    <property type="match status" value="2"/>
</dbReference>
<feature type="transmembrane region" description="Helical" evidence="11">
    <location>
        <begin position="952"/>
        <end position="972"/>
    </location>
</feature>
<dbReference type="GO" id="GO:0140359">
    <property type="term" value="F:ABC-type transporter activity"/>
    <property type="evidence" value="ECO:0007669"/>
    <property type="project" value="InterPro"/>
</dbReference>
<dbReference type="InterPro" id="IPR011527">
    <property type="entry name" value="ABC1_TM_dom"/>
</dbReference>
<feature type="transmembrane region" description="Helical" evidence="11">
    <location>
        <begin position="87"/>
        <end position="110"/>
    </location>
</feature>
<dbReference type="InterPro" id="IPR050173">
    <property type="entry name" value="ABC_transporter_C-like"/>
</dbReference>
<dbReference type="InterPro" id="IPR036640">
    <property type="entry name" value="ABC1_TM_sf"/>
</dbReference>
<feature type="domain" description="ABC transporter" evidence="12">
    <location>
        <begin position="364"/>
        <end position="587"/>
    </location>
</feature>
<dbReference type="FunFam" id="3.40.50.300:FF:000163">
    <property type="entry name" value="Multidrug resistance-associated protein member 4"/>
    <property type="match status" value="1"/>
</dbReference>
<dbReference type="Proteomes" id="UP001142055">
    <property type="component" value="Chromosome 1"/>
</dbReference>
<keyword evidence="7" id="KW-0067">ATP-binding</keyword>
<protein>
    <submittedName>
        <fullName evidence="14">Uncharacterized protein</fullName>
    </submittedName>
</protein>
<evidence type="ECO:0000256" key="4">
    <source>
        <dbReference type="ARBA" id="ARBA00022692"/>
    </source>
</evidence>
<feature type="transmembrane region" description="Helical" evidence="11">
    <location>
        <begin position="770"/>
        <end position="794"/>
    </location>
</feature>
<dbReference type="InterPro" id="IPR003439">
    <property type="entry name" value="ABC_transporter-like_ATP-bd"/>
</dbReference>
<keyword evidence="6" id="KW-0547">Nucleotide-binding</keyword>
<sequence length="1316" mass="148937">MTNVFNLLVYGGFRMMMPLILGRIIFYSNRYFKETKEMNDILRNSTLEINSTKYLNDQMDNSVHDLNYLENLFQQWLGRILTSRDHVILHSLLLALTILVNVLFSHPYFFRQFRYGMNVRVAATKLIYEKALRVTTQSVQRITIGKIVNLISNDANRFDVAYLYVGFAYCAIIETFIGLYFLYIYIDWAFLGAFGLFVFYIPFQAIMANILSRYRSKSIMLTDDRLRLMAEILPAMRVIKMYVWEKPFGALVHLARKMEITKIRQSMILRSINLALYFVAPKIMAFACIILYIYRGGELTAERVFVTLALVAQIRDVITYMFPLAVSYGVEGYISIKRIEQEIADYQPKSLPTVCLNPSGQSRISLDHVTVSSELDGTIILKDISFEVIPGKLTAIIGPVGSGKSSVLLSILKELPISPSGTLEINGTVVYSSQEAWIFSGTVRDNILFGREFDRKRYWDVVKVAALSKDLAQFEDGDQTMVDDRGTSLSGGQRARISLARALYTDSDCYLLDDPLSAVDASVAKHIFERCIKEYLKEKCVILVTHQLQFIKQADQILVLKDGSCLASGSYLELLARGIDVFKYSAAEPDKPDQISQPNTSSPPGSPSSLKHQTNPLMRFRLDSINSDIFRNSRANSFHEEDNTDRRSSIFDQTSIFDYANLMLNNHDDDHPMSGTIARTIEASGGDGESSRTKRSAFNTYLIYTRAGAGFLLFSTFLISNIITQILFTGSDYWLSVWTDSIEKKSIEIENPEFVFEKNPIISDNSQTNVYIYSAIIFLLFFMAILRTVSYFVICMRSSVNLHNQIFTSLLQAPIMFFDKTPIGIIMNRVSRDLGIIDDLLPPTAFEAIEILGNSVGIFILCTSFNFFISIPLAVLVIMIYLVNRFYIVTARKLKRLEGIARSPLFNQMASTLTGLPTIRSYGVEKMLNEKFSETQDLHSATYFAFISSSRAYGIFLEFMCVIYIYCLMLVLNINLDAYTGSVIGLTISQTLMLTNTFNWGIRQYTEVETYMTSVERIAEFGNLEKEELDKCIIEPGDSWPSKGDISYDSVSLIYNENNCNRDDIDEPPKMVLKNLSFNVRGGEKIGIVGRTGAGKSSLIVTLFRLTEPSGSIKIDGIDTGSISLSRLRRCLSIIPQEPILFSGNIRRNLDPFNEKTDEELWDAVDKVQLRTKIQSMPGKLDSPVSESGTDFSVGQKQLICLARAILRRNRILVLDEATANVDPRTDSFIQSTIRTEFAHCTVLTIAHRLNTIIDYDRVMVLDAGQLAQFGSPYELIKQRSGIFYELYSNLNSDTKAELKRLATKSYAEKQQISSP</sequence>
<dbReference type="EMBL" id="JAPWDV010000001">
    <property type="protein sequence ID" value="KAJ6224977.1"/>
    <property type="molecule type" value="Genomic_DNA"/>
</dbReference>
<evidence type="ECO:0000256" key="10">
    <source>
        <dbReference type="SAM" id="MobiDB-lite"/>
    </source>
</evidence>
<dbReference type="FunFam" id="1.20.1560.10:FF:000014">
    <property type="entry name" value="Multidrug resistance-associated protein member 4"/>
    <property type="match status" value="1"/>
</dbReference>
<dbReference type="GO" id="GO:0005524">
    <property type="term" value="F:ATP binding"/>
    <property type="evidence" value="ECO:0007669"/>
    <property type="project" value="UniProtKB-KW"/>
</dbReference>
<dbReference type="OMA" id="MIATRWI"/>
<evidence type="ECO:0000256" key="8">
    <source>
        <dbReference type="ARBA" id="ARBA00022989"/>
    </source>
</evidence>
<reference evidence="14" key="1">
    <citation type="submission" date="2022-12" db="EMBL/GenBank/DDBJ databases">
        <title>Genome assemblies of Blomia tropicalis.</title>
        <authorList>
            <person name="Cui Y."/>
        </authorList>
    </citation>
    <scope>NUCLEOTIDE SEQUENCE</scope>
    <source>
        <tissue evidence="14">Adult mites</tissue>
    </source>
</reference>
<dbReference type="PANTHER" id="PTHR24223:SF456">
    <property type="entry name" value="MULTIDRUG RESISTANCE-ASSOCIATED PROTEIN LETHAL(2)03659"/>
    <property type="match status" value="1"/>
</dbReference>
<evidence type="ECO:0000256" key="3">
    <source>
        <dbReference type="ARBA" id="ARBA00022448"/>
    </source>
</evidence>
<feature type="domain" description="ABC transmembrane type-1" evidence="13">
    <location>
        <begin position="718"/>
        <end position="1010"/>
    </location>
</feature>
<evidence type="ECO:0000256" key="1">
    <source>
        <dbReference type="ARBA" id="ARBA00004141"/>
    </source>
</evidence>
<keyword evidence="8 11" id="KW-1133">Transmembrane helix</keyword>
<dbReference type="InterPro" id="IPR003593">
    <property type="entry name" value="AAA+_ATPase"/>
</dbReference>
<evidence type="ECO:0000256" key="2">
    <source>
        <dbReference type="ARBA" id="ARBA00009726"/>
    </source>
</evidence>
<feature type="transmembrane region" description="Helical" evidence="11">
    <location>
        <begin position="306"/>
        <end position="330"/>
    </location>
</feature>
<keyword evidence="9 11" id="KW-0472">Membrane</keyword>
<evidence type="ECO:0000256" key="5">
    <source>
        <dbReference type="ARBA" id="ARBA00022737"/>
    </source>
</evidence>
<keyword evidence="5" id="KW-0677">Repeat</keyword>
<comment type="subcellular location">
    <subcellularLocation>
        <location evidence="1">Membrane</location>
        <topology evidence="1">Multi-pass membrane protein</topology>
    </subcellularLocation>
</comment>
<evidence type="ECO:0000313" key="14">
    <source>
        <dbReference type="EMBL" id="KAJ6224977.1"/>
    </source>
</evidence>
<dbReference type="Gene3D" id="1.20.1560.10">
    <property type="entry name" value="ABC transporter type 1, transmembrane domain"/>
    <property type="match status" value="2"/>
</dbReference>
<dbReference type="CDD" id="cd03244">
    <property type="entry name" value="ABCC_MRP_domain2"/>
    <property type="match status" value="1"/>
</dbReference>
<dbReference type="PANTHER" id="PTHR24223">
    <property type="entry name" value="ATP-BINDING CASSETTE SUB-FAMILY C"/>
    <property type="match status" value="1"/>
</dbReference>
<dbReference type="PROSITE" id="PS50893">
    <property type="entry name" value="ABC_TRANSPORTER_2"/>
    <property type="match status" value="2"/>
</dbReference>
<dbReference type="GO" id="GO:0016020">
    <property type="term" value="C:membrane"/>
    <property type="evidence" value="ECO:0007669"/>
    <property type="project" value="UniProtKB-SubCell"/>
</dbReference>
<evidence type="ECO:0000256" key="6">
    <source>
        <dbReference type="ARBA" id="ARBA00022741"/>
    </source>
</evidence>
<dbReference type="CDD" id="cd03250">
    <property type="entry name" value="ABCC_MRP_domain1"/>
    <property type="match status" value="1"/>
</dbReference>
<feature type="transmembrane region" description="Helical" evidence="11">
    <location>
        <begin position="188"/>
        <end position="211"/>
    </location>
</feature>
<dbReference type="SMART" id="SM00382">
    <property type="entry name" value="AAA"/>
    <property type="match status" value="2"/>
</dbReference>
<feature type="region of interest" description="Disordered" evidence="10">
    <location>
        <begin position="589"/>
        <end position="613"/>
    </location>
</feature>
<name>A0A9Q0MFY9_BLOTA</name>
<dbReference type="PROSITE" id="PS00211">
    <property type="entry name" value="ABC_TRANSPORTER_1"/>
    <property type="match status" value="2"/>
</dbReference>